<dbReference type="KEGG" id="slw:BRW62_03690"/>
<protein>
    <recommendedName>
        <fullName evidence="5">Chromosome partition protein Smc</fullName>
    </recommendedName>
</protein>
<evidence type="ECO:0008006" key="5">
    <source>
        <dbReference type="Google" id="ProtNLM"/>
    </source>
</evidence>
<accession>A0A2D2Q0F5</accession>
<keyword evidence="4" id="KW-1185">Reference proteome</keyword>
<keyword evidence="2" id="KW-0812">Transmembrane</keyword>
<dbReference type="AlphaFoldDB" id="A0A2D2Q0F5"/>
<feature type="transmembrane region" description="Helical" evidence="2">
    <location>
        <begin position="217"/>
        <end position="237"/>
    </location>
</feature>
<evidence type="ECO:0000256" key="1">
    <source>
        <dbReference type="SAM" id="Coils"/>
    </source>
</evidence>
<name>A0A2D2Q0F5_PARLV</name>
<proteinExistence type="predicted"/>
<reference evidence="4" key="2">
    <citation type="journal article" date="2022" name="Front. Microbiol.">
        <title>Comparative Genomic Analysis Revealed Distinct Molecular Components and Organization of CO2-Concentrating Mechanism in Thermophilic Cyanobacteria.</title>
        <authorList>
            <person name="Tang J."/>
            <person name="Zhou H."/>
            <person name="Yao D."/>
            <person name="Riaz S."/>
            <person name="You D."/>
            <person name="Klepacz-Smolka A."/>
            <person name="Daroch M."/>
        </authorList>
    </citation>
    <scope>NUCLEOTIDE SEQUENCE [LARGE SCALE GENOMIC DNA]</scope>
    <source>
        <strain evidence="4">PCC 6715</strain>
    </source>
</reference>
<reference evidence="3 4" key="1">
    <citation type="submission" date="2016-11" db="EMBL/GenBank/DDBJ databases">
        <title>Complete genome sequence of thermophilic cyanobacteria strain Synechococcus sp. PCC6715.</title>
        <authorList>
            <person name="Tang J."/>
            <person name="Daroch M."/>
            <person name="Liang Y."/>
            <person name="Jiang D."/>
            <person name="Shah M."/>
        </authorList>
    </citation>
    <scope>NUCLEOTIDE SEQUENCE [LARGE SCALE GENOMIC DNA]</scope>
    <source>
        <strain evidence="3 4">PCC 6715</strain>
    </source>
</reference>
<dbReference type="EMBL" id="CP018092">
    <property type="protein sequence ID" value="ATS17994.1"/>
    <property type="molecule type" value="Genomic_DNA"/>
</dbReference>
<evidence type="ECO:0000313" key="4">
    <source>
        <dbReference type="Proteomes" id="UP000231057"/>
    </source>
</evidence>
<dbReference type="Gene3D" id="1.10.287.1490">
    <property type="match status" value="1"/>
</dbReference>
<keyword evidence="1" id="KW-0175">Coiled coil</keyword>
<evidence type="ECO:0000256" key="2">
    <source>
        <dbReference type="SAM" id="Phobius"/>
    </source>
</evidence>
<feature type="transmembrane region" description="Helical" evidence="2">
    <location>
        <begin position="6"/>
        <end position="28"/>
    </location>
</feature>
<keyword evidence="2" id="KW-1133">Transmembrane helix</keyword>
<keyword evidence="2" id="KW-0472">Membrane</keyword>
<gene>
    <name evidence="3" type="ORF">BRW62_03690</name>
</gene>
<sequence length="255" mass="29311">MLQMSAFSHTILGTYALIGFTITGLSFLRSWVQQQYKGSLHILKEQCDRLRQTVNSQNQRIEGLKDLVARTTAQRDRQAVEIQQLRAEIERLSTGYTDLQTHQQALEAELASYRQQVQDLQAELANAQAENEALRDRCDRHRAEMEAAYERNIQLEASYQQQSATLATLQIAHAEQETQLQTCYTHLQHRDTVIATLENALEALHQQHAQSRIYTQLWAWISGVMTLACMIMGAGPWSPLRPVWEAIYPHLPMFY</sequence>
<dbReference type="Proteomes" id="UP000231057">
    <property type="component" value="Chromosome"/>
</dbReference>
<organism evidence="3 4">
    <name type="scientific">Parathermosynechococcus lividus PCC 6715</name>
    <dbReference type="NCBI Taxonomy" id="1917166"/>
    <lineage>
        <taxon>Bacteria</taxon>
        <taxon>Bacillati</taxon>
        <taxon>Cyanobacteriota</taxon>
        <taxon>Cyanophyceae</taxon>
        <taxon>Acaryochloridales</taxon>
        <taxon>Thermosynechococcaceae</taxon>
        <taxon>Parathermosynechococcus</taxon>
    </lineage>
</organism>
<dbReference type="OrthoDB" id="564879at2"/>
<feature type="coiled-coil region" evidence="1">
    <location>
        <begin position="40"/>
        <end position="158"/>
    </location>
</feature>
<dbReference type="SUPFAM" id="SSF58100">
    <property type="entry name" value="Bacterial hemolysins"/>
    <property type="match status" value="1"/>
</dbReference>
<evidence type="ECO:0000313" key="3">
    <source>
        <dbReference type="EMBL" id="ATS17994.1"/>
    </source>
</evidence>